<dbReference type="Proteomes" id="UP000064844">
    <property type="component" value="Chromosome"/>
</dbReference>
<dbReference type="KEGG" id="ibu:IB211_00331"/>
<organism evidence="2 3">
    <name type="scientific">Intestinimonas butyriciproducens</name>
    <dbReference type="NCBI Taxonomy" id="1297617"/>
    <lineage>
        <taxon>Bacteria</taxon>
        <taxon>Bacillati</taxon>
        <taxon>Bacillota</taxon>
        <taxon>Clostridia</taxon>
        <taxon>Eubacteriales</taxon>
        <taxon>Intestinimonas</taxon>
    </lineage>
</organism>
<keyword evidence="3" id="KW-1185">Reference proteome</keyword>
<accession>A0A0S2W0Q0</accession>
<feature type="compositionally biased region" description="Polar residues" evidence="1">
    <location>
        <begin position="149"/>
        <end position="167"/>
    </location>
</feature>
<evidence type="ECO:0000256" key="1">
    <source>
        <dbReference type="SAM" id="MobiDB-lite"/>
    </source>
</evidence>
<dbReference type="EMBL" id="CP011307">
    <property type="protein sequence ID" value="ALP92727.1"/>
    <property type="molecule type" value="Genomic_DNA"/>
</dbReference>
<evidence type="ECO:0000313" key="2">
    <source>
        <dbReference type="EMBL" id="ALP92727.1"/>
    </source>
</evidence>
<proteinExistence type="predicted"/>
<name>A0A0S2W0Q0_9FIRM</name>
<evidence type="ECO:0000313" key="3">
    <source>
        <dbReference type="Proteomes" id="UP000064844"/>
    </source>
</evidence>
<dbReference type="STRING" id="1297617.IB211_00331"/>
<dbReference type="eggNOG" id="ENOG5033035">
    <property type="taxonomic scope" value="Bacteria"/>
</dbReference>
<feature type="region of interest" description="Disordered" evidence="1">
    <location>
        <begin position="140"/>
        <end position="167"/>
    </location>
</feature>
<sequence>MMEENGFMNQFYPDGMRDMALNRAQENGGLVTPPEEDFNTDAMRGSMQQILADNLGNFVVCEFLVGTQAMTRKEGILYNVGRSYLTLYEENSQTFVVCDIFSVKFVTFYLPGQRPGQSGGGISVPTVNIPGVGTVPAGPYGIGTGSGEVGSSTQPRSTGNRSLGGSR</sequence>
<reference evidence="2 3" key="1">
    <citation type="journal article" date="2015" name="Nat. Commun.">
        <title>Production of butyrate from lysine and the Amadori product fructoselysine by a human gut commensal.</title>
        <authorList>
            <person name="Bui T.P."/>
            <person name="Ritari J."/>
            <person name="Boeren S."/>
            <person name="de Waard P."/>
            <person name="Plugge C.M."/>
            <person name="de Vos W.M."/>
        </authorList>
    </citation>
    <scope>NUCLEOTIDE SEQUENCE [LARGE SCALE GENOMIC DNA]</scope>
    <source>
        <strain evidence="2 3">AF211</strain>
    </source>
</reference>
<dbReference type="AlphaFoldDB" id="A0A0S2W0Q0"/>
<reference evidence="3" key="2">
    <citation type="submission" date="2015-04" db="EMBL/GenBank/DDBJ databases">
        <title>A butyrogenic pathway from the amino acid lysine in a human gut commensal.</title>
        <authorList>
            <person name="de Vos W.M."/>
            <person name="Bui N.T.P."/>
            <person name="Plugge C.M."/>
            <person name="Ritari J."/>
        </authorList>
    </citation>
    <scope>NUCLEOTIDE SEQUENCE [LARGE SCALE GENOMIC DNA]</scope>
    <source>
        <strain evidence="3">AF211</strain>
    </source>
</reference>
<gene>
    <name evidence="2" type="ORF">IB211_00331</name>
</gene>
<protein>
    <submittedName>
        <fullName evidence="2">Uncharacterized protein</fullName>
    </submittedName>
</protein>